<organism evidence="3">
    <name type="scientific">Schizophyllum commune (strain H4-8 / FGSC 9210)</name>
    <name type="common">Split gill fungus</name>
    <dbReference type="NCBI Taxonomy" id="578458"/>
    <lineage>
        <taxon>Eukaryota</taxon>
        <taxon>Fungi</taxon>
        <taxon>Dikarya</taxon>
        <taxon>Basidiomycota</taxon>
        <taxon>Agaricomycotina</taxon>
        <taxon>Agaricomycetes</taxon>
        <taxon>Agaricomycetidae</taxon>
        <taxon>Agaricales</taxon>
        <taxon>Schizophyllaceae</taxon>
        <taxon>Schizophyllum</taxon>
    </lineage>
</organism>
<dbReference type="InParanoid" id="D8QDQ5"/>
<dbReference type="Proteomes" id="UP000007431">
    <property type="component" value="Unassembled WGS sequence"/>
</dbReference>
<accession>D8QDQ5</accession>
<dbReference type="HOGENOM" id="CLU_2265282_0_0_1"/>
<evidence type="ECO:0000256" key="1">
    <source>
        <dbReference type="SAM" id="MobiDB-lite"/>
    </source>
</evidence>
<name>D8QDQ5_SCHCM</name>
<evidence type="ECO:0000313" key="2">
    <source>
        <dbReference type="EMBL" id="EFI93724.1"/>
    </source>
</evidence>
<feature type="non-terminal residue" evidence="2">
    <location>
        <position position="103"/>
    </location>
</feature>
<feature type="compositionally biased region" description="Basic and acidic residues" evidence="1">
    <location>
        <begin position="86"/>
        <end position="103"/>
    </location>
</feature>
<dbReference type="EMBL" id="GL377310">
    <property type="protein sequence ID" value="EFI93724.1"/>
    <property type="molecule type" value="Genomic_DNA"/>
</dbReference>
<feature type="region of interest" description="Disordered" evidence="1">
    <location>
        <begin position="64"/>
        <end position="103"/>
    </location>
</feature>
<keyword evidence="3" id="KW-1185">Reference proteome</keyword>
<dbReference type="VEuPathDB" id="FungiDB:SCHCODRAFT_02511860"/>
<dbReference type="AlphaFoldDB" id="D8QDQ5"/>
<dbReference type="KEGG" id="scm:SCHCO_02511860"/>
<sequence>MYICEWWGQRRDIMALPGPHHRFLSRLRKLTESNIPPLPTRQMTAEFRRQTKAQLAALKKVLKPDTIGRPEGARRVSGARRAKAPAPDHDDADSRARDAVSST</sequence>
<evidence type="ECO:0000313" key="3">
    <source>
        <dbReference type="Proteomes" id="UP000007431"/>
    </source>
</evidence>
<proteinExistence type="predicted"/>
<dbReference type="GeneID" id="9590957"/>
<feature type="compositionally biased region" description="Basic and acidic residues" evidence="1">
    <location>
        <begin position="64"/>
        <end position="74"/>
    </location>
</feature>
<gene>
    <name evidence="2" type="ORF">SCHCODRAFT_111994</name>
</gene>
<reference evidence="2 3" key="1">
    <citation type="journal article" date="2010" name="Nat. Biotechnol.">
        <title>Genome sequence of the model mushroom Schizophyllum commune.</title>
        <authorList>
            <person name="Ohm R.A."/>
            <person name="de Jong J.F."/>
            <person name="Lugones L.G."/>
            <person name="Aerts A."/>
            <person name="Kothe E."/>
            <person name="Stajich J.E."/>
            <person name="de Vries R.P."/>
            <person name="Record E."/>
            <person name="Levasseur A."/>
            <person name="Baker S.E."/>
            <person name="Bartholomew K.A."/>
            <person name="Coutinho P.M."/>
            <person name="Erdmann S."/>
            <person name="Fowler T.J."/>
            <person name="Gathman A.C."/>
            <person name="Lombard V."/>
            <person name="Henrissat B."/>
            <person name="Knabe N."/>
            <person name="Kuees U."/>
            <person name="Lilly W.W."/>
            <person name="Lindquist E."/>
            <person name="Lucas S."/>
            <person name="Magnuson J.K."/>
            <person name="Piumi F."/>
            <person name="Raudaskoski M."/>
            <person name="Salamov A."/>
            <person name="Schmutz J."/>
            <person name="Schwarze F.W.M.R."/>
            <person name="vanKuyk P.A."/>
            <person name="Horton J.S."/>
            <person name="Grigoriev I.V."/>
            <person name="Woesten H.A.B."/>
        </authorList>
    </citation>
    <scope>NUCLEOTIDE SEQUENCE [LARGE SCALE GENOMIC DNA]</scope>
    <source>
        <strain evidence="3">H4-8 / FGSC 9210</strain>
    </source>
</reference>
<protein>
    <submittedName>
        <fullName evidence="2">Uncharacterized protein</fullName>
    </submittedName>
</protein>
<dbReference type="RefSeq" id="XP_003028627.1">
    <property type="nucleotide sequence ID" value="XM_003028581.1"/>
</dbReference>